<dbReference type="Pfam" id="PF18766">
    <property type="entry name" value="SWI2_SNF2"/>
    <property type="match status" value="1"/>
</dbReference>
<dbReference type="InterPro" id="IPR004473">
    <property type="entry name" value="Restrct_endonuc_typeI_HsdR"/>
</dbReference>
<dbReference type="SUPFAM" id="SSF52540">
    <property type="entry name" value="P-loop containing nucleoside triphosphate hydrolases"/>
    <property type="match status" value="2"/>
</dbReference>
<comment type="subunit">
    <text evidence="3 11">The type I restriction/modification system is composed of three polypeptides R, M and S.</text>
</comment>
<evidence type="ECO:0000259" key="12">
    <source>
        <dbReference type="PROSITE" id="PS51192"/>
    </source>
</evidence>
<evidence type="ECO:0000256" key="1">
    <source>
        <dbReference type="ARBA" id="ARBA00000851"/>
    </source>
</evidence>
<evidence type="ECO:0000256" key="7">
    <source>
        <dbReference type="ARBA" id="ARBA00022759"/>
    </source>
</evidence>
<dbReference type="Gene3D" id="3.90.1570.50">
    <property type="match status" value="1"/>
</dbReference>
<dbReference type="InterPro" id="IPR014001">
    <property type="entry name" value="Helicase_ATP-bd"/>
</dbReference>
<dbReference type="GO" id="GO:0003677">
    <property type="term" value="F:DNA binding"/>
    <property type="evidence" value="ECO:0007669"/>
    <property type="project" value="UniProtKB-KW"/>
</dbReference>
<proteinExistence type="inferred from homology"/>
<keyword evidence="7 13" id="KW-0255">Endonuclease</keyword>
<reference evidence="13 14" key="1">
    <citation type="submission" date="2020-07" db="EMBL/GenBank/DDBJ databases">
        <title>Vallitalea guaymasensis genome.</title>
        <authorList>
            <person name="Postec A."/>
        </authorList>
    </citation>
    <scope>NUCLEOTIDE SEQUENCE [LARGE SCALE GENOMIC DNA]</scope>
    <source>
        <strain evidence="13 14">Ra1766G1</strain>
    </source>
</reference>
<keyword evidence="8 11" id="KW-0378">Hydrolase</keyword>
<evidence type="ECO:0000256" key="10">
    <source>
        <dbReference type="ARBA" id="ARBA00023125"/>
    </source>
</evidence>
<dbReference type="RefSeq" id="WP_212691434.1">
    <property type="nucleotide sequence ID" value="NZ_CP058561.1"/>
</dbReference>
<gene>
    <name evidence="13" type="ORF">HYG85_21685</name>
</gene>
<organism evidence="13 14">
    <name type="scientific">Vallitalea guaymasensis</name>
    <dbReference type="NCBI Taxonomy" id="1185412"/>
    <lineage>
        <taxon>Bacteria</taxon>
        <taxon>Bacillati</taxon>
        <taxon>Bacillota</taxon>
        <taxon>Clostridia</taxon>
        <taxon>Lachnospirales</taxon>
        <taxon>Vallitaleaceae</taxon>
        <taxon>Vallitalea</taxon>
    </lineage>
</organism>
<dbReference type="CDD" id="cd18800">
    <property type="entry name" value="SF2_C_EcoR124I-like"/>
    <property type="match status" value="1"/>
</dbReference>
<evidence type="ECO:0000256" key="9">
    <source>
        <dbReference type="ARBA" id="ARBA00022840"/>
    </source>
</evidence>
<feature type="domain" description="Helicase ATP-binding" evidence="12">
    <location>
        <begin position="301"/>
        <end position="484"/>
    </location>
</feature>
<evidence type="ECO:0000256" key="11">
    <source>
        <dbReference type="RuleBase" id="RU364115"/>
    </source>
</evidence>
<dbReference type="AlphaFoldDB" id="A0A8J8MEE9"/>
<evidence type="ECO:0000256" key="2">
    <source>
        <dbReference type="ARBA" id="ARBA00008598"/>
    </source>
</evidence>
<dbReference type="Pfam" id="PF04313">
    <property type="entry name" value="HSDR_N"/>
    <property type="match status" value="1"/>
</dbReference>
<dbReference type="KEGG" id="vgu:HYG85_21685"/>
<keyword evidence="14" id="KW-1185">Reference proteome</keyword>
<dbReference type="GO" id="GO:0009035">
    <property type="term" value="F:type I site-specific deoxyribonuclease activity"/>
    <property type="evidence" value="ECO:0007669"/>
    <property type="project" value="UniProtKB-EC"/>
</dbReference>
<keyword evidence="9 11" id="KW-0067">ATP-binding</keyword>
<dbReference type="InterPro" id="IPR040980">
    <property type="entry name" value="SWI2_SNF2"/>
</dbReference>
<evidence type="ECO:0000256" key="3">
    <source>
        <dbReference type="ARBA" id="ARBA00011296"/>
    </source>
</evidence>
<dbReference type="InterPro" id="IPR027417">
    <property type="entry name" value="P-loop_NTPase"/>
</dbReference>
<keyword evidence="5 11" id="KW-0547">Nucleotide-binding</keyword>
<evidence type="ECO:0000313" key="14">
    <source>
        <dbReference type="Proteomes" id="UP000677305"/>
    </source>
</evidence>
<dbReference type="PANTHER" id="PTHR30195:SF15">
    <property type="entry name" value="TYPE I RESTRICTION ENZYME HINDI ENDONUCLEASE SUBUNIT"/>
    <property type="match status" value="1"/>
</dbReference>
<dbReference type="InterPro" id="IPR051268">
    <property type="entry name" value="Type-I_R_enzyme_R_subunit"/>
</dbReference>
<keyword evidence="6 11" id="KW-0680">Restriction system</keyword>
<dbReference type="CDD" id="cd18030">
    <property type="entry name" value="DEXHc_RE_I_HsdR"/>
    <property type="match status" value="1"/>
</dbReference>
<keyword evidence="10 11" id="KW-0238">DNA-binding</keyword>
<dbReference type="InterPro" id="IPR055180">
    <property type="entry name" value="HsdR_RecA-like_helicase_dom_2"/>
</dbReference>
<dbReference type="Gene3D" id="3.40.50.300">
    <property type="entry name" value="P-loop containing nucleotide triphosphate hydrolases"/>
    <property type="match status" value="2"/>
</dbReference>
<evidence type="ECO:0000256" key="5">
    <source>
        <dbReference type="ARBA" id="ARBA00022741"/>
    </source>
</evidence>
<evidence type="ECO:0000313" key="13">
    <source>
        <dbReference type="EMBL" id="QUH31392.1"/>
    </source>
</evidence>
<dbReference type="Pfam" id="PF22679">
    <property type="entry name" value="T1R_D3-like"/>
    <property type="match status" value="1"/>
</dbReference>
<evidence type="ECO:0000256" key="6">
    <source>
        <dbReference type="ARBA" id="ARBA00022747"/>
    </source>
</evidence>
<dbReference type="Proteomes" id="UP000677305">
    <property type="component" value="Chromosome"/>
</dbReference>
<dbReference type="REBASE" id="485445">
    <property type="entry name" value="Vgu1766ORF21675P"/>
</dbReference>
<comment type="catalytic activity">
    <reaction evidence="1 11">
        <text>Endonucleolytic cleavage of DNA to give random double-stranded fragments with terminal 5'-phosphates, ATP is simultaneously hydrolyzed.</text>
        <dbReference type="EC" id="3.1.21.3"/>
    </reaction>
</comment>
<dbReference type="PANTHER" id="PTHR30195">
    <property type="entry name" value="TYPE I SITE-SPECIFIC DEOXYRIBONUCLEASE PROTEIN SUBUNIT M AND R"/>
    <property type="match status" value="1"/>
</dbReference>
<keyword evidence="4" id="KW-0540">Nuclease</keyword>
<evidence type="ECO:0000256" key="4">
    <source>
        <dbReference type="ARBA" id="ARBA00022722"/>
    </source>
</evidence>
<dbReference type="InterPro" id="IPR007409">
    <property type="entry name" value="Restrct_endonuc_type1_HsdR_N"/>
</dbReference>
<name>A0A8J8MEE9_9FIRM</name>
<dbReference type="CDD" id="cd22332">
    <property type="entry name" value="HsdR_N"/>
    <property type="match status" value="1"/>
</dbReference>
<sequence length="1045" mass="120955">MSILGNEETLVEQPAKEYLINNLNYNFIHGQQLTPEYGERDSMTEVILTNRLEKALKRINPWMNNSNITKAIRYLTRPENLGINLYEINEKIYDAIVNLSYSLDQDIDGSGQKKYHTVKFIDWDNIDNNEFLVTRQFKVHGPQENIIPDLIIFINGIPVVVIECKSPFLEKNNNENMGKQEAFEQLRRYMNLRKGNMIEGAERLFYTNFITGILNKYHGYLGTISSSYQYYQEWKDPYPFMNKNIEGVEDNGQHTFLQGVLEKNNLLDIMRNFLLFEGGIKKVCRYQQFRAVNKALTRLISGKSSISRGGVIWHTQGSGKSLTMVFLARKIRRIKELKDSTIVVVTDRVDLDKQIYQTFIRTLSTITTPVRADSVAKLKELLELARPQIIMTTIHKFQSDKEEKEILKDDKQISNLQYDKQFPVLTTKTNVIILTDEAHRSQYKGMAKNMRDALPNAAFLGFTGTPIDKKDKSTKRTFGSYIDKYGIKDAVADGATVKIVYEGRKPDLQIKADTLEELFNETFDGRNEEEKEAIKQKYANKRAIIEADDRIDDIAKDMLIHFKEQIYPNGFKAQIVCVSRVACVKYYNALTKHMKDIMGENLEVKIIFSCSPNDEQYLKEHFTTKTEQENLIKRFKQPIKEDKLCFIIVKDMLLTGFDAPVEQVMYLDRPLKEHTLLQAIARVNRTYDESKKCGYVVDYYGISNYLEEALETFDKEELGEPMESIESIYKQMLSYREAVMNMFQGIDKSDLDGLVNRIKPEDKRSEFELAYKRFASYMEQILPAHVPTENINDLKWLSYIRAAAKARFQPENKLDIAGCGNKVRELISEHLQSKGVRQWIEPITLFDPNFETKINSQKSDEAVASSMEHAIKHVINVKMDNNPVYYTSLLEKLQHILDETVNNWIARKQKLKEFIDNDIETGESKEAELLGLSKEEYAFFETVKKQLNDDIEDETGISLGKEATAEYVSNDVVILSKNIAKDVAEIVKNKYMIDWATNPTKTDDIKRAIYLKLTTAYFRQINIEARNRLIQPLLQLAKKHFSVID</sequence>
<dbReference type="EMBL" id="CP058561">
    <property type="protein sequence ID" value="QUH31392.1"/>
    <property type="molecule type" value="Genomic_DNA"/>
</dbReference>
<dbReference type="PROSITE" id="PS51192">
    <property type="entry name" value="HELICASE_ATP_BIND_1"/>
    <property type="match status" value="1"/>
</dbReference>
<accession>A0A8J8MEE9</accession>
<dbReference type="GO" id="GO:0005524">
    <property type="term" value="F:ATP binding"/>
    <property type="evidence" value="ECO:0007669"/>
    <property type="project" value="UniProtKB-KW"/>
</dbReference>
<dbReference type="InterPro" id="IPR021810">
    <property type="entry name" value="T1RH-like_C"/>
</dbReference>
<dbReference type="Pfam" id="PF11867">
    <property type="entry name" value="T1RH-like_C"/>
    <property type="match status" value="1"/>
</dbReference>
<dbReference type="SMART" id="SM00487">
    <property type="entry name" value="DEXDc"/>
    <property type="match status" value="1"/>
</dbReference>
<dbReference type="GO" id="GO:0009307">
    <property type="term" value="P:DNA restriction-modification system"/>
    <property type="evidence" value="ECO:0007669"/>
    <property type="project" value="UniProtKB-KW"/>
</dbReference>
<comment type="function">
    <text evidence="11">Subunit R is required for both nuclease and ATPase activities, but not for modification.</text>
</comment>
<dbReference type="NCBIfam" id="TIGR00348">
    <property type="entry name" value="hsdR"/>
    <property type="match status" value="1"/>
</dbReference>
<dbReference type="EC" id="3.1.21.3" evidence="11"/>
<protein>
    <recommendedName>
        <fullName evidence="11">Type I restriction enzyme endonuclease subunit</fullName>
        <shortName evidence="11">R protein</shortName>
        <ecNumber evidence="11">3.1.21.3</ecNumber>
    </recommendedName>
    <alternativeName>
        <fullName evidence="11">Type-1 restriction enzyme R protein</fullName>
    </alternativeName>
</protein>
<evidence type="ECO:0000256" key="8">
    <source>
        <dbReference type="ARBA" id="ARBA00022801"/>
    </source>
</evidence>
<comment type="similarity">
    <text evidence="2 11">Belongs to the HsdR family.</text>
</comment>